<dbReference type="Pfam" id="PF17906">
    <property type="entry name" value="HTH_48"/>
    <property type="match status" value="1"/>
</dbReference>
<evidence type="ECO:0000313" key="3">
    <source>
        <dbReference type="Proteomes" id="UP000299102"/>
    </source>
</evidence>
<organism evidence="2 3">
    <name type="scientific">Eumeta variegata</name>
    <name type="common">Bagworm moth</name>
    <name type="synonym">Eumeta japonica</name>
    <dbReference type="NCBI Taxonomy" id="151549"/>
    <lineage>
        <taxon>Eukaryota</taxon>
        <taxon>Metazoa</taxon>
        <taxon>Ecdysozoa</taxon>
        <taxon>Arthropoda</taxon>
        <taxon>Hexapoda</taxon>
        <taxon>Insecta</taxon>
        <taxon>Pterygota</taxon>
        <taxon>Neoptera</taxon>
        <taxon>Endopterygota</taxon>
        <taxon>Lepidoptera</taxon>
        <taxon>Glossata</taxon>
        <taxon>Ditrysia</taxon>
        <taxon>Tineoidea</taxon>
        <taxon>Psychidae</taxon>
        <taxon>Oiketicinae</taxon>
        <taxon>Eumeta</taxon>
    </lineage>
</organism>
<sequence>MIYYVFRRGLTQKQCIDHLTSIIGDEAPSKTTVDHWFSEFNRGRNVGDMLKDEFKESRLKSVVPLHINAVGLNNARSSCYISQDKEVFEEIRKTTDNAESFFIMTMLAVIRRPKQLGFEGQKIKLTVIRRTALICTERFLFITKRRINYVVNVFEPRRGR</sequence>
<accession>A0A4C1YST9</accession>
<dbReference type="OrthoDB" id="10017160at2759"/>
<proteinExistence type="predicted"/>
<evidence type="ECO:0000313" key="2">
    <source>
        <dbReference type="EMBL" id="GBP79346.1"/>
    </source>
</evidence>
<protein>
    <recommendedName>
        <fullName evidence="1">Mos1 transposase HTH domain-containing protein</fullName>
    </recommendedName>
</protein>
<dbReference type="EMBL" id="BGZK01001410">
    <property type="protein sequence ID" value="GBP79346.1"/>
    <property type="molecule type" value="Genomic_DNA"/>
</dbReference>
<dbReference type="AlphaFoldDB" id="A0A4C1YST9"/>
<dbReference type="Proteomes" id="UP000299102">
    <property type="component" value="Unassembled WGS sequence"/>
</dbReference>
<keyword evidence="3" id="KW-1185">Reference proteome</keyword>
<feature type="domain" description="Mos1 transposase HTH" evidence="1">
    <location>
        <begin position="2"/>
        <end position="43"/>
    </location>
</feature>
<name>A0A4C1YST9_EUMVA</name>
<dbReference type="InterPro" id="IPR041426">
    <property type="entry name" value="Mos1_HTH"/>
</dbReference>
<gene>
    <name evidence="2" type="ORF">EVAR_99570_1</name>
</gene>
<comment type="caution">
    <text evidence="2">The sequence shown here is derived from an EMBL/GenBank/DDBJ whole genome shotgun (WGS) entry which is preliminary data.</text>
</comment>
<evidence type="ECO:0000259" key="1">
    <source>
        <dbReference type="Pfam" id="PF17906"/>
    </source>
</evidence>
<reference evidence="2 3" key="1">
    <citation type="journal article" date="2019" name="Commun. Biol.">
        <title>The bagworm genome reveals a unique fibroin gene that provides high tensile strength.</title>
        <authorList>
            <person name="Kono N."/>
            <person name="Nakamura H."/>
            <person name="Ohtoshi R."/>
            <person name="Tomita M."/>
            <person name="Numata K."/>
            <person name="Arakawa K."/>
        </authorList>
    </citation>
    <scope>NUCLEOTIDE SEQUENCE [LARGE SCALE GENOMIC DNA]</scope>
</reference>